<dbReference type="PANTHER" id="PTHR38015">
    <property type="entry name" value="BLR6086 PROTEIN"/>
    <property type="match status" value="1"/>
</dbReference>
<organism evidence="2 3">
    <name type="scientific">Triparma retinervis</name>
    <dbReference type="NCBI Taxonomy" id="2557542"/>
    <lineage>
        <taxon>Eukaryota</taxon>
        <taxon>Sar</taxon>
        <taxon>Stramenopiles</taxon>
        <taxon>Ochrophyta</taxon>
        <taxon>Bolidophyceae</taxon>
        <taxon>Parmales</taxon>
        <taxon>Triparmaceae</taxon>
        <taxon>Triparma</taxon>
    </lineage>
</organism>
<dbReference type="GO" id="GO:0016491">
    <property type="term" value="F:oxidoreductase activity"/>
    <property type="evidence" value="ECO:0007669"/>
    <property type="project" value="InterPro"/>
</dbReference>
<evidence type="ECO:0000259" key="1">
    <source>
        <dbReference type="Pfam" id="PF02317"/>
    </source>
</evidence>
<dbReference type="EMBL" id="BRXZ01000296">
    <property type="protein sequence ID" value="GMI09094.1"/>
    <property type="molecule type" value="Genomic_DNA"/>
</dbReference>
<dbReference type="Gene3D" id="1.10.1040.10">
    <property type="entry name" value="N-(1-d-carboxylethyl)-l-norvaline Dehydrogenase, domain 2"/>
    <property type="match status" value="1"/>
</dbReference>
<evidence type="ECO:0000313" key="3">
    <source>
        <dbReference type="Proteomes" id="UP001165082"/>
    </source>
</evidence>
<protein>
    <recommendedName>
        <fullName evidence="1">Opine dehydrogenase domain-containing protein</fullName>
    </recommendedName>
</protein>
<dbReference type="InterPro" id="IPR051729">
    <property type="entry name" value="Opine/Lysopine_DH"/>
</dbReference>
<feature type="domain" description="Opine dehydrogenase" evidence="1">
    <location>
        <begin position="191"/>
        <end position="359"/>
    </location>
</feature>
<dbReference type="AlphaFoldDB" id="A0A9W7KRH9"/>
<name>A0A9W7KRH9_9STRA</name>
<accession>A0A9W7KRH9</accession>
<evidence type="ECO:0000313" key="2">
    <source>
        <dbReference type="EMBL" id="GMI09094.1"/>
    </source>
</evidence>
<dbReference type="SUPFAM" id="SSF48179">
    <property type="entry name" value="6-phosphogluconate dehydrogenase C-terminal domain-like"/>
    <property type="match status" value="1"/>
</dbReference>
<dbReference type="OrthoDB" id="6058913at2759"/>
<dbReference type="InterPro" id="IPR008927">
    <property type="entry name" value="6-PGluconate_DH-like_C_sf"/>
</dbReference>
<reference evidence="2" key="1">
    <citation type="submission" date="2022-07" db="EMBL/GenBank/DDBJ databases">
        <title>Genome analysis of Parmales, a sister group of diatoms, reveals the evolutionary specialization of diatoms from phago-mixotrophs to photoautotrophs.</title>
        <authorList>
            <person name="Ban H."/>
            <person name="Sato S."/>
            <person name="Yoshikawa S."/>
            <person name="Kazumasa Y."/>
            <person name="Nakamura Y."/>
            <person name="Ichinomiya M."/>
            <person name="Saitoh K."/>
            <person name="Sato N."/>
            <person name="Blanc-Mathieu R."/>
            <person name="Endo H."/>
            <person name="Kuwata A."/>
            <person name="Ogata H."/>
        </authorList>
    </citation>
    <scope>NUCLEOTIDE SEQUENCE</scope>
</reference>
<dbReference type="InterPro" id="IPR003421">
    <property type="entry name" value="Opine_DH"/>
</dbReference>
<dbReference type="Proteomes" id="UP001165082">
    <property type="component" value="Unassembled WGS sequence"/>
</dbReference>
<dbReference type="Pfam" id="PF02317">
    <property type="entry name" value="Octopine_DH"/>
    <property type="match status" value="1"/>
</dbReference>
<dbReference type="PANTHER" id="PTHR38015:SF1">
    <property type="entry name" value="OPINE DEHYDROGENASE DOMAIN-CONTAINING PROTEIN"/>
    <property type="match status" value="1"/>
</dbReference>
<gene>
    <name evidence="2" type="ORF">TrRE_jg6510</name>
</gene>
<dbReference type="Gene3D" id="3.40.50.720">
    <property type="entry name" value="NAD(P)-binding Rossmann-like Domain"/>
    <property type="match status" value="1"/>
</dbReference>
<dbReference type="InterPro" id="IPR013328">
    <property type="entry name" value="6PGD_dom2"/>
</dbReference>
<keyword evidence="3" id="KW-1185">Reference proteome</keyword>
<comment type="caution">
    <text evidence="2">The sequence shown here is derived from an EMBL/GenBank/DDBJ whole genome shotgun (WGS) entry which is preliminary data.</text>
</comment>
<proteinExistence type="predicted"/>
<sequence>MGVGNGGHIIAGLAGANPDYEVRLLTGRTDIWDSRKITIQRPGKMGGGDIVGNVDVVGSDPQDVLPGSDVILWCGPVCATPSAFKKIAPTVQAMRRDEGRSAYVGTLFAQGCTHLLAKSTLGADTPYFALQNIPWLCTTIEPGKVARIVGNKHHVRVATTSNASYTWTKKFLEPCINAQNGFKGAELHNMPDFSSIVLNPANQIIHPARMWGRFEDWDMKTPFQPGTLGSLYGDFDDKSAEALVGLDSELQSIRHGLNEACPELDLTSVVPLAERIINQYDDQIADKSSMRSIMATNQAYSMAQFPIVEVDGGVIPNHKHRVVQDDIPHGLVPLKDVASQLSFDVPWIDKIILWHQELMGKQYLIDGKLTGADMAECTSPTILGGTSLANVGFVEPPITPTSDHIV</sequence>